<feature type="transmembrane region" description="Helical" evidence="1">
    <location>
        <begin position="16"/>
        <end position="34"/>
    </location>
</feature>
<dbReference type="GeneID" id="17265774"/>
<keyword evidence="1" id="KW-0472">Membrane</keyword>
<dbReference type="STRING" id="2903.R1EB37"/>
<keyword evidence="1" id="KW-0812">Transmembrane</keyword>
<proteinExistence type="predicted"/>
<feature type="transmembrane region" description="Helical" evidence="1">
    <location>
        <begin position="127"/>
        <end position="146"/>
    </location>
</feature>
<dbReference type="PANTHER" id="PTHR35136:SF1">
    <property type="entry name" value="CYCLOEUCALENOL CYCLOISOMERASE"/>
    <property type="match status" value="1"/>
</dbReference>
<evidence type="ECO:0000313" key="2">
    <source>
        <dbReference type="EnsemblProtists" id="EOD20231"/>
    </source>
</evidence>
<dbReference type="RefSeq" id="XP_005767265.1">
    <property type="nucleotide sequence ID" value="XM_005767208.1"/>
</dbReference>
<feature type="transmembrane region" description="Helical" evidence="1">
    <location>
        <begin position="166"/>
        <end position="187"/>
    </location>
</feature>
<dbReference type="Proteomes" id="UP000013827">
    <property type="component" value="Unassembled WGS sequence"/>
</dbReference>
<evidence type="ECO:0000313" key="3">
    <source>
        <dbReference type="Proteomes" id="UP000013827"/>
    </source>
</evidence>
<dbReference type="EnsemblProtists" id="EOD14836">
    <property type="protein sequence ID" value="EOD14836"/>
    <property type="gene ID" value="EMIHUDRAFT_432676"/>
</dbReference>
<feature type="transmembrane region" description="Helical" evidence="1">
    <location>
        <begin position="55"/>
        <end position="74"/>
    </location>
</feature>
<dbReference type="AlphaFoldDB" id="A0A0D3J9P6"/>
<dbReference type="PANTHER" id="PTHR35136">
    <property type="entry name" value="CYCLOEUCALENOL CYCLOISOMERASE"/>
    <property type="match status" value="1"/>
</dbReference>
<reference evidence="2" key="2">
    <citation type="submission" date="2024-10" db="UniProtKB">
        <authorList>
            <consortium name="EnsemblProtists"/>
        </authorList>
    </citation>
    <scope>IDENTIFICATION</scope>
</reference>
<dbReference type="GeneID" id="17261120"/>
<accession>A0A0D3J9P6</accession>
<dbReference type="HOGENOM" id="CLU_061063_1_0_1"/>
<keyword evidence="3" id="KW-1185">Reference proteome</keyword>
<dbReference type="InterPro" id="IPR020532">
    <property type="entry name" value="Cycloeucalenol_cycloisomerase"/>
</dbReference>
<protein>
    <recommendedName>
        <fullName evidence="4">Cycloeucalenol cycloisomerase</fullName>
    </recommendedName>
</protein>
<reference evidence="3" key="1">
    <citation type="journal article" date="2013" name="Nature">
        <title>Pan genome of the phytoplankton Emiliania underpins its global distribution.</title>
        <authorList>
            <person name="Read B.A."/>
            <person name="Kegel J."/>
            <person name="Klute M.J."/>
            <person name="Kuo A."/>
            <person name="Lefebvre S.C."/>
            <person name="Maumus F."/>
            <person name="Mayer C."/>
            <person name="Miller J."/>
            <person name="Monier A."/>
            <person name="Salamov A."/>
            <person name="Young J."/>
            <person name="Aguilar M."/>
            <person name="Claverie J.M."/>
            <person name="Frickenhaus S."/>
            <person name="Gonzalez K."/>
            <person name="Herman E.K."/>
            <person name="Lin Y.C."/>
            <person name="Napier J."/>
            <person name="Ogata H."/>
            <person name="Sarno A.F."/>
            <person name="Shmutz J."/>
            <person name="Schroeder D."/>
            <person name="de Vargas C."/>
            <person name="Verret F."/>
            <person name="von Dassow P."/>
            <person name="Valentin K."/>
            <person name="Van de Peer Y."/>
            <person name="Wheeler G."/>
            <person name="Dacks J.B."/>
            <person name="Delwiche C.F."/>
            <person name="Dyhrman S.T."/>
            <person name="Glockner G."/>
            <person name="John U."/>
            <person name="Richards T."/>
            <person name="Worden A.Z."/>
            <person name="Zhang X."/>
            <person name="Grigoriev I.V."/>
            <person name="Allen A.E."/>
            <person name="Bidle K."/>
            <person name="Borodovsky M."/>
            <person name="Bowler C."/>
            <person name="Brownlee C."/>
            <person name="Cock J.M."/>
            <person name="Elias M."/>
            <person name="Gladyshev V.N."/>
            <person name="Groth M."/>
            <person name="Guda C."/>
            <person name="Hadaegh A."/>
            <person name="Iglesias-Rodriguez M.D."/>
            <person name="Jenkins J."/>
            <person name="Jones B.M."/>
            <person name="Lawson T."/>
            <person name="Leese F."/>
            <person name="Lindquist E."/>
            <person name="Lobanov A."/>
            <person name="Lomsadze A."/>
            <person name="Malik S.B."/>
            <person name="Marsh M.E."/>
            <person name="Mackinder L."/>
            <person name="Mock T."/>
            <person name="Mueller-Roeber B."/>
            <person name="Pagarete A."/>
            <person name="Parker M."/>
            <person name="Probert I."/>
            <person name="Quesneville H."/>
            <person name="Raines C."/>
            <person name="Rensing S.A."/>
            <person name="Riano-Pachon D.M."/>
            <person name="Richier S."/>
            <person name="Rokitta S."/>
            <person name="Shiraiwa Y."/>
            <person name="Soanes D.M."/>
            <person name="van der Giezen M."/>
            <person name="Wahlund T.M."/>
            <person name="Williams B."/>
            <person name="Wilson W."/>
            <person name="Wolfe G."/>
            <person name="Wurch L.L."/>
        </authorList>
    </citation>
    <scope>NUCLEOTIDE SEQUENCE</scope>
</reference>
<dbReference type="GO" id="GO:0047793">
    <property type="term" value="F:cycloeucalenol cycloisomerase activity"/>
    <property type="evidence" value="ECO:0007669"/>
    <property type="project" value="InterPro"/>
</dbReference>
<feature type="transmembrane region" description="Helical" evidence="1">
    <location>
        <begin position="94"/>
        <end position="115"/>
    </location>
</feature>
<sequence>MGAFGVIIALELYEEFTAATYFLVCGGLAAPLVLRELARGGADGRPLGERHGARAQLWIAIFGFIGNYWYTHYFYCVLRARYTVPAWRLNDVPICMYLATHFYFSSYHVFANLALRRVATGFAPGNLRTALFAYVVCALSYATAFMETLTISHFPYYDFEDRHMAYTLGSAFYGIYFLVSFPVYYALDEPGNTPLEGTGLRGVALSSLGAGMLVLLLLDLTRLAAAGAPLTIGGKLWEVTPKGLAGSA</sequence>
<dbReference type="PaxDb" id="2903-EOD14836"/>
<dbReference type="OMA" id="PWYRRYW"/>
<feature type="transmembrane region" description="Helical" evidence="1">
    <location>
        <begin position="199"/>
        <end position="218"/>
    </location>
</feature>
<dbReference type="KEGG" id="ehx:EMIHUDRAFT_444727"/>
<dbReference type="KEGG" id="ehx:EMIHUDRAFT_432676"/>
<keyword evidence="1" id="KW-1133">Transmembrane helix</keyword>
<name>A0A0D3J9P6_EMIH1</name>
<dbReference type="eggNOG" id="ENOG502QPR8">
    <property type="taxonomic scope" value="Eukaryota"/>
</dbReference>
<evidence type="ECO:0008006" key="4">
    <source>
        <dbReference type="Google" id="ProtNLM"/>
    </source>
</evidence>
<dbReference type="EnsemblProtists" id="EOD20231">
    <property type="protein sequence ID" value="EOD20231"/>
    <property type="gene ID" value="EMIHUDRAFT_444727"/>
</dbReference>
<dbReference type="RefSeq" id="XP_005772660.1">
    <property type="nucleotide sequence ID" value="XM_005772603.1"/>
</dbReference>
<evidence type="ECO:0000256" key="1">
    <source>
        <dbReference type="SAM" id="Phobius"/>
    </source>
</evidence>
<organism evidence="2 3">
    <name type="scientific">Emiliania huxleyi (strain CCMP1516)</name>
    <dbReference type="NCBI Taxonomy" id="280463"/>
    <lineage>
        <taxon>Eukaryota</taxon>
        <taxon>Haptista</taxon>
        <taxon>Haptophyta</taxon>
        <taxon>Prymnesiophyceae</taxon>
        <taxon>Isochrysidales</taxon>
        <taxon>Noelaerhabdaceae</taxon>
        <taxon>Emiliania</taxon>
    </lineage>
</organism>